<dbReference type="AlphaFoldDB" id="A0AA44Z8D3"/>
<dbReference type="RefSeq" id="WP_080322167.1">
    <property type="nucleotide sequence ID" value="NZ_CP078112.1"/>
</dbReference>
<sequence>MPEAHIVHDGYGFRCATLNLALPLALGLDGSAVLHHPGALPEGWLTAALDQLFVAAPALKGITLPWAQWRDEPQAQALFDAVQCDYLARDTFWQLPLWLRGKRSAARTAIQFDETRQLAFPVRPPRPEGEVYRRYDPQIKRTLSFRVADVALDAERFTRWMNAPRVNAFWEMAGPQAEQENYLRKQLDATYCYPLIGCFDDEPFGYFEIYWAAEDRIGRHYRWQPFDRGLHMLVGEEQWRGAQYIRSWLRGLSHYLWLDEPRTQRLVAEPRFDNQRLFRHLSVAGFETVKEFDFPHKRSRLVMSQRNRFFSEVGL</sequence>
<dbReference type="PANTHER" id="PTHR31438:SF1">
    <property type="entry name" value="LYSINE N-ACYLTRANSFERASE C17G9.06C-RELATED"/>
    <property type="match status" value="1"/>
</dbReference>
<organism evidence="6 7">
    <name type="scientific">Cronobacter sakazakii</name>
    <name type="common">Enterobacter sakazakii</name>
    <dbReference type="NCBI Taxonomy" id="28141"/>
    <lineage>
        <taxon>Bacteria</taxon>
        <taxon>Pseudomonadati</taxon>
        <taxon>Pseudomonadota</taxon>
        <taxon>Gammaproteobacteria</taxon>
        <taxon>Enterobacterales</taxon>
        <taxon>Enterobacteriaceae</taxon>
        <taxon>Cronobacter</taxon>
    </lineage>
</organism>
<evidence type="ECO:0000256" key="3">
    <source>
        <dbReference type="ARBA" id="ARBA00022490"/>
    </source>
</evidence>
<dbReference type="SUPFAM" id="SSF55729">
    <property type="entry name" value="Acyl-CoA N-acyltransferases (Nat)"/>
    <property type="match status" value="1"/>
</dbReference>
<reference evidence="6 7" key="1">
    <citation type="submission" date="2017-04" db="EMBL/GenBank/DDBJ databases">
        <title>Cronobacter sakazakii, ST83 Lineage Isolates.</title>
        <authorList>
            <person name="Chase H."/>
            <person name="Tall B."/>
            <person name="Gopinath G."/>
            <person name="Lehner A."/>
        </authorList>
    </citation>
    <scope>NUCLEOTIDE SEQUENCE [LARGE SCALE GENOMIC DNA]</scope>
    <source>
        <strain evidence="6 7">MOD1_Comp15</strain>
    </source>
</reference>
<name>A0AA44Z8D3_CROSK</name>
<dbReference type="GO" id="GO:0016410">
    <property type="term" value="F:N-acyltransferase activity"/>
    <property type="evidence" value="ECO:0007669"/>
    <property type="project" value="TreeGrafter"/>
</dbReference>
<evidence type="ECO:0000256" key="4">
    <source>
        <dbReference type="ARBA" id="ARBA00022679"/>
    </source>
</evidence>
<dbReference type="GO" id="GO:0019290">
    <property type="term" value="P:siderophore biosynthetic process"/>
    <property type="evidence" value="ECO:0007669"/>
    <property type="project" value="InterPro"/>
</dbReference>
<dbReference type="InterPro" id="IPR019432">
    <property type="entry name" value="Acyltransferase_MbtK/IucB-like"/>
</dbReference>
<dbReference type="FunFam" id="3.40.630.30:FF:000256">
    <property type="entry name" value="Putative lysine N-acyltransferase C17G9.06c"/>
    <property type="match status" value="1"/>
</dbReference>
<evidence type="ECO:0000313" key="7">
    <source>
        <dbReference type="Proteomes" id="UP000244856"/>
    </source>
</evidence>
<evidence type="ECO:0000313" key="6">
    <source>
        <dbReference type="EMBL" id="PUW03181.1"/>
    </source>
</evidence>
<dbReference type="GO" id="GO:0005737">
    <property type="term" value="C:cytoplasm"/>
    <property type="evidence" value="ECO:0007669"/>
    <property type="project" value="UniProtKB-SubCell"/>
</dbReference>
<keyword evidence="3" id="KW-0963">Cytoplasm</keyword>
<dbReference type="PANTHER" id="PTHR31438">
    <property type="entry name" value="LYSINE N-ACYLTRANSFERASE C17G9.06C-RELATED"/>
    <property type="match status" value="1"/>
</dbReference>
<dbReference type="Gene3D" id="3.40.630.30">
    <property type="match status" value="1"/>
</dbReference>
<gene>
    <name evidence="6" type="ORF">B7T07_15200</name>
</gene>
<dbReference type="SMART" id="SM01006">
    <property type="entry name" value="AlcB"/>
    <property type="match status" value="1"/>
</dbReference>
<evidence type="ECO:0000256" key="2">
    <source>
        <dbReference type="ARBA" id="ARBA00004924"/>
    </source>
</evidence>
<evidence type="ECO:0000256" key="1">
    <source>
        <dbReference type="ARBA" id="ARBA00004496"/>
    </source>
</evidence>
<dbReference type="InterPro" id="IPR016181">
    <property type="entry name" value="Acyl_CoA_acyltransferase"/>
</dbReference>
<comment type="subcellular location">
    <subcellularLocation>
        <location evidence="1">Cytoplasm</location>
    </subcellularLocation>
</comment>
<evidence type="ECO:0000259" key="5">
    <source>
        <dbReference type="SMART" id="SM01006"/>
    </source>
</evidence>
<dbReference type="EMBL" id="NCTU01000009">
    <property type="protein sequence ID" value="PUW03181.1"/>
    <property type="molecule type" value="Genomic_DNA"/>
</dbReference>
<comment type="pathway">
    <text evidence="2">Siderophore biosynthesis.</text>
</comment>
<accession>A0AA44Z8D3</accession>
<dbReference type="Proteomes" id="UP000244856">
    <property type="component" value="Unassembled WGS sequence"/>
</dbReference>
<protein>
    <submittedName>
        <fullName evidence="6">N-acetyltransferase</fullName>
    </submittedName>
</protein>
<keyword evidence="4" id="KW-0808">Transferase</keyword>
<proteinExistence type="predicted"/>
<feature type="domain" description="Acyltransferase MbtK/IucB-like conserved" evidence="5">
    <location>
        <begin position="146"/>
        <end position="193"/>
    </location>
</feature>
<dbReference type="Pfam" id="PF13523">
    <property type="entry name" value="Acetyltransf_8"/>
    <property type="match status" value="1"/>
</dbReference>
<comment type="caution">
    <text evidence="6">The sequence shown here is derived from an EMBL/GenBank/DDBJ whole genome shotgun (WGS) entry which is preliminary data.</text>
</comment>